<protein>
    <submittedName>
        <fullName evidence="1">Uncharacterized protein</fullName>
    </submittedName>
</protein>
<dbReference type="EMBL" id="LAZR01009128">
    <property type="protein sequence ID" value="KKM74520.1"/>
    <property type="molecule type" value="Genomic_DNA"/>
</dbReference>
<comment type="caution">
    <text evidence="1">The sequence shown here is derived from an EMBL/GenBank/DDBJ whole genome shotgun (WGS) entry which is preliminary data.</text>
</comment>
<name>A0A0F9MD17_9ZZZZ</name>
<evidence type="ECO:0000313" key="1">
    <source>
        <dbReference type="EMBL" id="KKM74520.1"/>
    </source>
</evidence>
<accession>A0A0F9MD17</accession>
<sequence>MDDGIIGKKILVVFEDGKDHYSKKVGICTSNNSSEISIDNKHYIPKSRIIRSEVLGK</sequence>
<dbReference type="AlphaFoldDB" id="A0A0F9MD17"/>
<organism evidence="1">
    <name type="scientific">marine sediment metagenome</name>
    <dbReference type="NCBI Taxonomy" id="412755"/>
    <lineage>
        <taxon>unclassified sequences</taxon>
        <taxon>metagenomes</taxon>
        <taxon>ecological metagenomes</taxon>
    </lineage>
</organism>
<gene>
    <name evidence="1" type="ORF">LCGC14_1399450</name>
</gene>
<reference evidence="1" key="1">
    <citation type="journal article" date="2015" name="Nature">
        <title>Complex archaea that bridge the gap between prokaryotes and eukaryotes.</title>
        <authorList>
            <person name="Spang A."/>
            <person name="Saw J.H."/>
            <person name="Jorgensen S.L."/>
            <person name="Zaremba-Niedzwiedzka K."/>
            <person name="Martijn J."/>
            <person name="Lind A.E."/>
            <person name="van Eijk R."/>
            <person name="Schleper C."/>
            <person name="Guy L."/>
            <person name="Ettema T.J."/>
        </authorList>
    </citation>
    <scope>NUCLEOTIDE SEQUENCE</scope>
</reference>
<proteinExistence type="predicted"/>